<proteinExistence type="predicted"/>
<reference evidence="2 3" key="1">
    <citation type="submission" date="2016-10" db="EMBL/GenBank/DDBJ databases">
        <authorList>
            <person name="de Groot N.N."/>
        </authorList>
    </citation>
    <scope>NUCLEOTIDE SEQUENCE [LARGE SCALE GENOMIC DNA]</scope>
    <source>
        <strain evidence="2 3">CGMCC 4.6945</strain>
    </source>
</reference>
<dbReference type="Proteomes" id="UP000199012">
    <property type="component" value="Unassembled WGS sequence"/>
</dbReference>
<accession>A0A1I1AM66</accession>
<dbReference type="SUPFAM" id="SSF159888">
    <property type="entry name" value="YdhG-like"/>
    <property type="match status" value="1"/>
</dbReference>
<sequence>MGSAEPDEGQDRGDDAGEAGGFTAEERAAMKERAAELKASRRRGGSKADKAAEEAAAVVAALEALPEPDRGLGQRLHALITEAAPDLAPRTWYGMPAYAKDGKVLCFFQPASKFKARYATLGFNDVAVLDEGTTWPVTWAITSLTAADEERVTALVRRAVG</sequence>
<dbReference type="Gene3D" id="3.90.1150.200">
    <property type="match status" value="1"/>
</dbReference>
<gene>
    <name evidence="2" type="ORF">SAMN05421867_11858</name>
</gene>
<evidence type="ECO:0000313" key="2">
    <source>
        <dbReference type="EMBL" id="SFB37423.1"/>
    </source>
</evidence>
<keyword evidence="3" id="KW-1185">Reference proteome</keyword>
<dbReference type="OrthoDB" id="32458at2"/>
<evidence type="ECO:0000313" key="3">
    <source>
        <dbReference type="Proteomes" id="UP000199012"/>
    </source>
</evidence>
<dbReference type="RefSeq" id="WP_090034534.1">
    <property type="nucleotide sequence ID" value="NZ_BONM01000048.1"/>
</dbReference>
<dbReference type="EMBL" id="FOKA01000018">
    <property type="protein sequence ID" value="SFB37423.1"/>
    <property type="molecule type" value="Genomic_DNA"/>
</dbReference>
<dbReference type="AlphaFoldDB" id="A0A1I1AM66"/>
<feature type="region of interest" description="Disordered" evidence="1">
    <location>
        <begin position="1"/>
        <end position="50"/>
    </location>
</feature>
<feature type="compositionally biased region" description="Basic and acidic residues" evidence="1">
    <location>
        <begin position="24"/>
        <end position="39"/>
    </location>
</feature>
<dbReference type="STRING" id="988821.SAMN05421867_11858"/>
<organism evidence="2 3">
    <name type="scientific">Cellulomonas marina</name>
    <dbReference type="NCBI Taxonomy" id="988821"/>
    <lineage>
        <taxon>Bacteria</taxon>
        <taxon>Bacillati</taxon>
        <taxon>Actinomycetota</taxon>
        <taxon>Actinomycetes</taxon>
        <taxon>Micrococcales</taxon>
        <taxon>Cellulomonadaceae</taxon>
        <taxon>Cellulomonas</taxon>
    </lineage>
</organism>
<protein>
    <submittedName>
        <fullName evidence="2">Uncharacterized conserved protein YdhG, YjbR/CyaY-like superfamily, DUF1801 family</fullName>
    </submittedName>
</protein>
<name>A0A1I1AM66_9CELL</name>
<evidence type="ECO:0000256" key="1">
    <source>
        <dbReference type="SAM" id="MobiDB-lite"/>
    </source>
</evidence>